<accession>A0AA86GZZ2</accession>
<comment type="similarity">
    <text evidence="1">Belongs to the UPF0166 family.</text>
</comment>
<organism evidence="2 3">
    <name type="scientific">Sphingopyxis granuli</name>
    <dbReference type="NCBI Taxonomy" id="267128"/>
    <lineage>
        <taxon>Bacteria</taxon>
        <taxon>Pseudomonadati</taxon>
        <taxon>Pseudomonadota</taxon>
        <taxon>Alphaproteobacteria</taxon>
        <taxon>Sphingomonadales</taxon>
        <taxon>Sphingomonadaceae</taxon>
        <taxon>Sphingopyxis</taxon>
    </lineage>
</organism>
<sequence length="114" mass="12551">MTKATKLLRIYTDEDAYLGDRRVFEVIASRARDTGLAGITVLEARLGFGRSAHIHQRRIFENGRALVIEIVDDEAKLRSFVTSLDDIPDVGLVTLEAVEILAGKTEQALPGKSV</sequence>
<dbReference type="InterPro" id="IPR003793">
    <property type="entry name" value="UPF0166"/>
</dbReference>
<dbReference type="InterPro" id="IPR015867">
    <property type="entry name" value="N-reg_PII/ATP_PRibTrfase_C"/>
</dbReference>
<dbReference type="RefSeq" id="WP_067187242.1">
    <property type="nucleotide sequence ID" value="NZ_CP012199.1"/>
</dbReference>
<dbReference type="SUPFAM" id="SSF54913">
    <property type="entry name" value="GlnB-like"/>
    <property type="match status" value="1"/>
</dbReference>
<dbReference type="Proteomes" id="UP000058599">
    <property type="component" value="Chromosome"/>
</dbReference>
<dbReference type="InterPro" id="IPR011322">
    <property type="entry name" value="N-reg_PII-like_a/b"/>
</dbReference>
<evidence type="ECO:0000313" key="2">
    <source>
        <dbReference type="EMBL" id="AMG76518.1"/>
    </source>
</evidence>
<dbReference type="EMBL" id="CP012199">
    <property type="protein sequence ID" value="AMG76518.1"/>
    <property type="molecule type" value="Genomic_DNA"/>
</dbReference>
<dbReference type="KEGG" id="sgi:SGRAN_4192"/>
<name>A0AA86GZZ2_9SPHN</name>
<dbReference type="Pfam" id="PF02641">
    <property type="entry name" value="DUF190"/>
    <property type="match status" value="1"/>
</dbReference>
<protein>
    <recommendedName>
        <fullName evidence="4">DUF190 domain-containing protein</fullName>
    </recommendedName>
</protein>
<keyword evidence="3" id="KW-1185">Reference proteome</keyword>
<reference evidence="2 3" key="1">
    <citation type="journal article" date="2016" name="BMC Genomics">
        <title>Genomic analysis of the nitrate-respiring Sphingopyxis granuli (formerly Sphingomonas macrogoltabida) strain TFA.</title>
        <authorList>
            <person name="Garcia-Romero I."/>
            <person name="Perez-Pulido A.J."/>
            <person name="Gonzalez-Flores Y.E."/>
            <person name="Reyes-Ramirez F."/>
            <person name="Santero E."/>
            <person name="Floriano B."/>
        </authorList>
    </citation>
    <scope>NUCLEOTIDE SEQUENCE [LARGE SCALE GENOMIC DNA]</scope>
    <source>
        <strain evidence="2 3">TFA</strain>
    </source>
</reference>
<evidence type="ECO:0008006" key="4">
    <source>
        <dbReference type="Google" id="ProtNLM"/>
    </source>
</evidence>
<evidence type="ECO:0000256" key="1">
    <source>
        <dbReference type="ARBA" id="ARBA00010554"/>
    </source>
</evidence>
<proteinExistence type="inferred from homology"/>
<gene>
    <name evidence="2" type="ORF">SGRAN_4192</name>
</gene>
<dbReference type="Gene3D" id="3.30.70.120">
    <property type="match status" value="1"/>
</dbReference>
<dbReference type="AlphaFoldDB" id="A0AA86GZZ2"/>
<evidence type="ECO:0000313" key="3">
    <source>
        <dbReference type="Proteomes" id="UP000058599"/>
    </source>
</evidence>
<dbReference type="PANTHER" id="PTHR35983:SF1">
    <property type="entry name" value="UPF0166 PROTEIN TM_0021"/>
    <property type="match status" value="1"/>
</dbReference>
<dbReference type="PANTHER" id="PTHR35983">
    <property type="entry name" value="UPF0166 PROTEIN TM_0021"/>
    <property type="match status" value="1"/>
</dbReference>